<accession>A0ABQ7TTZ5</accession>
<protein>
    <submittedName>
        <fullName evidence="1">Uncharacterized protein</fullName>
    </submittedName>
</protein>
<dbReference type="EMBL" id="JAIVGD010000028">
    <property type="protein sequence ID" value="KAH0737955.1"/>
    <property type="molecule type" value="Genomic_DNA"/>
</dbReference>
<gene>
    <name evidence="1" type="ORF">KY290_036660</name>
</gene>
<comment type="caution">
    <text evidence="1">The sequence shown here is derived from an EMBL/GenBank/DDBJ whole genome shotgun (WGS) entry which is preliminary data.</text>
</comment>
<name>A0ABQ7TTZ5_SOLTU</name>
<proteinExistence type="predicted"/>
<evidence type="ECO:0000313" key="2">
    <source>
        <dbReference type="Proteomes" id="UP000826656"/>
    </source>
</evidence>
<keyword evidence="2" id="KW-1185">Reference proteome</keyword>
<evidence type="ECO:0000313" key="1">
    <source>
        <dbReference type="EMBL" id="KAH0737955.1"/>
    </source>
</evidence>
<reference evidence="1 2" key="1">
    <citation type="journal article" date="2021" name="bioRxiv">
        <title>Chromosome-scale and haplotype-resolved genome assembly of a tetraploid potato cultivar.</title>
        <authorList>
            <person name="Sun H."/>
            <person name="Jiao W.-B."/>
            <person name="Krause K."/>
            <person name="Campoy J.A."/>
            <person name="Goel M."/>
            <person name="Folz-Donahue K."/>
            <person name="Kukat C."/>
            <person name="Huettel B."/>
            <person name="Schneeberger K."/>
        </authorList>
    </citation>
    <scope>NUCLEOTIDE SEQUENCE [LARGE SCALE GENOMIC DNA]</scope>
    <source>
        <strain evidence="1">SolTubOtavaFocal</strain>
        <tissue evidence="1">Leaves</tissue>
    </source>
</reference>
<sequence length="213" mass="24469">MLPIGEVLVRNMMCDDVVCGCCDGGVYETIEQLFIRCLDTNSVWRYFAGTTGVEGPFLQFKDTVYKWRKAEVFAKLKPLIMVVLMFTFRQVWRRRNSMKFGGSMSYLCMRGMIGKNLILLAKQLYPWMHNMLSNCPKVVKFLTEYTPRIDCKVVYWKLPRENTFKCNTDGLQKESQLISIDIGNRFLSCQENGRRGVAHPLGGDTGDQKNTGT</sequence>
<dbReference type="Proteomes" id="UP000826656">
    <property type="component" value="Unassembled WGS sequence"/>
</dbReference>
<organism evidence="1 2">
    <name type="scientific">Solanum tuberosum</name>
    <name type="common">Potato</name>
    <dbReference type="NCBI Taxonomy" id="4113"/>
    <lineage>
        <taxon>Eukaryota</taxon>
        <taxon>Viridiplantae</taxon>
        <taxon>Streptophyta</taxon>
        <taxon>Embryophyta</taxon>
        <taxon>Tracheophyta</taxon>
        <taxon>Spermatophyta</taxon>
        <taxon>Magnoliopsida</taxon>
        <taxon>eudicotyledons</taxon>
        <taxon>Gunneridae</taxon>
        <taxon>Pentapetalae</taxon>
        <taxon>asterids</taxon>
        <taxon>lamiids</taxon>
        <taxon>Solanales</taxon>
        <taxon>Solanaceae</taxon>
        <taxon>Solanoideae</taxon>
        <taxon>Solaneae</taxon>
        <taxon>Solanum</taxon>
    </lineage>
</organism>